<feature type="region of interest" description="Disordered" evidence="1">
    <location>
        <begin position="118"/>
        <end position="138"/>
    </location>
</feature>
<accession>A0A9D3UBQ1</accession>
<dbReference type="AlphaFoldDB" id="A0A9D3UBQ1"/>
<evidence type="ECO:0000313" key="2">
    <source>
        <dbReference type="EMBL" id="KAH1033481.1"/>
    </source>
</evidence>
<dbReference type="EMBL" id="JAIQCV010000013">
    <property type="protein sequence ID" value="KAH1033481.1"/>
    <property type="molecule type" value="Genomic_DNA"/>
</dbReference>
<gene>
    <name evidence="2" type="ORF">J1N35_045655</name>
</gene>
<feature type="region of interest" description="Disordered" evidence="1">
    <location>
        <begin position="57"/>
        <end position="82"/>
    </location>
</feature>
<proteinExistence type="predicted"/>
<keyword evidence="3" id="KW-1185">Reference proteome</keyword>
<sequence>MEMLVSTCQVTEIEEVILLKVGDKRYSIRVSEKGWSKDLKIKLLNWENRQVEVEESVSESRSTVGLDSENFSENSNGIEGEGESSVISIINSLDRASEDVANMGLAIDKVLTSKEKYKRDRSRRKEKENGVLSCEEKI</sequence>
<name>A0A9D3UBQ1_9ROSI</name>
<feature type="non-terminal residue" evidence="2">
    <location>
        <position position="138"/>
    </location>
</feature>
<feature type="compositionally biased region" description="Low complexity" evidence="1">
    <location>
        <begin position="59"/>
        <end position="82"/>
    </location>
</feature>
<reference evidence="2 3" key="1">
    <citation type="journal article" date="2021" name="Plant Biotechnol. J.">
        <title>Multi-omics assisted identification of the key and species-specific regulatory components of drought-tolerant mechanisms in Gossypium stocksii.</title>
        <authorList>
            <person name="Yu D."/>
            <person name="Ke L."/>
            <person name="Zhang D."/>
            <person name="Wu Y."/>
            <person name="Sun Y."/>
            <person name="Mei J."/>
            <person name="Sun J."/>
            <person name="Sun Y."/>
        </authorList>
    </citation>
    <scope>NUCLEOTIDE SEQUENCE [LARGE SCALE GENOMIC DNA]</scope>
    <source>
        <strain evidence="3">cv. E1</strain>
        <tissue evidence="2">Leaf</tissue>
    </source>
</reference>
<evidence type="ECO:0000256" key="1">
    <source>
        <dbReference type="SAM" id="MobiDB-lite"/>
    </source>
</evidence>
<dbReference type="Proteomes" id="UP000828251">
    <property type="component" value="Unassembled WGS sequence"/>
</dbReference>
<protein>
    <submittedName>
        <fullName evidence="2">Uncharacterized protein</fullName>
    </submittedName>
</protein>
<comment type="caution">
    <text evidence="2">The sequence shown here is derived from an EMBL/GenBank/DDBJ whole genome shotgun (WGS) entry which is preliminary data.</text>
</comment>
<evidence type="ECO:0000313" key="3">
    <source>
        <dbReference type="Proteomes" id="UP000828251"/>
    </source>
</evidence>
<organism evidence="2 3">
    <name type="scientific">Gossypium stocksii</name>
    <dbReference type="NCBI Taxonomy" id="47602"/>
    <lineage>
        <taxon>Eukaryota</taxon>
        <taxon>Viridiplantae</taxon>
        <taxon>Streptophyta</taxon>
        <taxon>Embryophyta</taxon>
        <taxon>Tracheophyta</taxon>
        <taxon>Spermatophyta</taxon>
        <taxon>Magnoliopsida</taxon>
        <taxon>eudicotyledons</taxon>
        <taxon>Gunneridae</taxon>
        <taxon>Pentapetalae</taxon>
        <taxon>rosids</taxon>
        <taxon>malvids</taxon>
        <taxon>Malvales</taxon>
        <taxon>Malvaceae</taxon>
        <taxon>Malvoideae</taxon>
        <taxon>Gossypium</taxon>
    </lineage>
</organism>